<dbReference type="EMBL" id="FOIC01000005">
    <property type="protein sequence ID" value="SET31540.1"/>
    <property type="molecule type" value="Genomic_DNA"/>
</dbReference>
<dbReference type="Proteomes" id="UP000324021">
    <property type="component" value="Unassembled WGS sequence"/>
</dbReference>
<name>A0A1G6Q0G9_9EURY</name>
<evidence type="ECO:0000313" key="4">
    <source>
        <dbReference type="EMBL" id="SET31540.1"/>
    </source>
</evidence>
<evidence type="ECO:0000313" key="6">
    <source>
        <dbReference type="Proteomes" id="UP000324021"/>
    </source>
</evidence>
<organism evidence="3 6">
    <name type="scientific">Natrinema hispanicum</name>
    <dbReference type="NCBI Taxonomy" id="392421"/>
    <lineage>
        <taxon>Archaea</taxon>
        <taxon>Methanobacteriati</taxon>
        <taxon>Methanobacteriota</taxon>
        <taxon>Stenosarchaea group</taxon>
        <taxon>Halobacteria</taxon>
        <taxon>Halobacteriales</taxon>
        <taxon>Natrialbaceae</taxon>
        <taxon>Natrinema</taxon>
    </lineage>
</organism>
<feature type="region of interest" description="Disordered" evidence="1">
    <location>
        <begin position="1"/>
        <end position="43"/>
    </location>
</feature>
<dbReference type="RefSeq" id="WP_175542160.1">
    <property type="nucleotide sequence ID" value="NZ_FMZP01000008.1"/>
</dbReference>
<dbReference type="Proteomes" id="UP000199320">
    <property type="component" value="Unassembled WGS sequence"/>
</dbReference>
<protein>
    <submittedName>
        <fullName evidence="3">Uncharacterized protein</fullName>
    </submittedName>
</protein>
<keyword evidence="2" id="KW-0812">Transmembrane</keyword>
<evidence type="ECO:0000256" key="1">
    <source>
        <dbReference type="SAM" id="MobiDB-lite"/>
    </source>
</evidence>
<feature type="transmembrane region" description="Helical" evidence="2">
    <location>
        <begin position="112"/>
        <end position="133"/>
    </location>
</feature>
<gene>
    <name evidence="4" type="ORF">SAMN04488694_105155</name>
    <name evidence="3" type="ORF">SAMN05192552_100878</name>
</gene>
<feature type="compositionally biased region" description="Acidic residues" evidence="1">
    <location>
        <begin position="1"/>
        <end position="10"/>
    </location>
</feature>
<evidence type="ECO:0000256" key="2">
    <source>
        <dbReference type="SAM" id="Phobius"/>
    </source>
</evidence>
<accession>A0A1G6Q0G9</accession>
<keyword evidence="2" id="KW-0472">Membrane</keyword>
<dbReference type="EMBL" id="FMZP01000008">
    <property type="protein sequence ID" value="SDC85809.1"/>
    <property type="molecule type" value="Genomic_DNA"/>
</dbReference>
<keyword evidence="5" id="KW-1185">Reference proteome</keyword>
<dbReference type="AlphaFoldDB" id="A0A1G6Q0G9"/>
<sequence length="181" mass="18495">MASTGDDEDASTASNAGIEPSDERAGPSGTDLTRADGSGTSDGVVPATVEDASGYGLSLTLVGGVLLALAYYGYIAVTGPQTLGQAIPGPFYLLVFALLFVLELFQSRERGAIAVVRATVLALFYGGLTAFAIEGSVYLWRNPSVALNGYVGVTVLAVSLVVAALAYFLYLSAVESNAAGK</sequence>
<dbReference type="OrthoDB" id="163963at2157"/>
<reference evidence="4" key="2">
    <citation type="submission" date="2016-10" db="EMBL/GenBank/DDBJ databases">
        <authorList>
            <person name="de Groot N.N."/>
        </authorList>
    </citation>
    <scope>NUCLEOTIDE SEQUENCE [LARGE SCALE GENOMIC DNA]</scope>
    <source>
        <strain evidence="4">CDM_6</strain>
    </source>
</reference>
<feature type="transmembrane region" description="Helical" evidence="2">
    <location>
        <begin position="55"/>
        <end position="74"/>
    </location>
</feature>
<reference evidence="5 6" key="1">
    <citation type="submission" date="2016-10" db="EMBL/GenBank/DDBJ databases">
        <authorList>
            <person name="Varghese N."/>
            <person name="Submissions S."/>
        </authorList>
    </citation>
    <scope>NUCLEOTIDE SEQUENCE [LARGE SCALE GENOMIC DNA]</scope>
    <source>
        <strain evidence="3 6">CDM_1</strain>
        <strain evidence="5">CDM_6</strain>
    </source>
</reference>
<evidence type="ECO:0000313" key="3">
    <source>
        <dbReference type="EMBL" id="SDC85809.1"/>
    </source>
</evidence>
<feature type="transmembrane region" description="Helical" evidence="2">
    <location>
        <begin position="86"/>
        <end position="105"/>
    </location>
</feature>
<feature type="transmembrane region" description="Helical" evidence="2">
    <location>
        <begin position="145"/>
        <end position="171"/>
    </location>
</feature>
<keyword evidence="2" id="KW-1133">Transmembrane helix</keyword>
<proteinExistence type="predicted"/>
<evidence type="ECO:0000313" key="5">
    <source>
        <dbReference type="Proteomes" id="UP000199320"/>
    </source>
</evidence>